<dbReference type="InterPro" id="IPR050406">
    <property type="entry name" value="FGGY_Carb_Kinase"/>
</dbReference>
<dbReference type="PROSITE" id="PS00445">
    <property type="entry name" value="FGGY_KINASES_2"/>
    <property type="match status" value="1"/>
</dbReference>
<dbReference type="PANTHER" id="PTHR43095">
    <property type="entry name" value="SUGAR KINASE"/>
    <property type="match status" value="1"/>
</dbReference>
<dbReference type="RefSeq" id="WP_203380607.1">
    <property type="nucleotide sequence ID" value="NZ_JAENHP010000015.1"/>
</dbReference>
<dbReference type="InterPro" id="IPR043129">
    <property type="entry name" value="ATPase_NBD"/>
</dbReference>
<dbReference type="PANTHER" id="PTHR43095:SF5">
    <property type="entry name" value="XYLULOSE KINASE"/>
    <property type="match status" value="1"/>
</dbReference>
<dbReference type="Proteomes" id="UP000632138">
    <property type="component" value="Unassembled WGS sequence"/>
</dbReference>
<reference evidence="8 9" key="1">
    <citation type="submission" date="2021-01" db="EMBL/GenBank/DDBJ databases">
        <title>Actinoplanes sp. nov. LDG1-06 isolated from lichen.</title>
        <authorList>
            <person name="Saeng-In P."/>
            <person name="Phongsopitanun W."/>
            <person name="Kanchanasin P."/>
            <person name="Yuki M."/>
            <person name="Kudo T."/>
            <person name="Ohkuma M."/>
            <person name="Tanasupawat S."/>
        </authorList>
    </citation>
    <scope>NUCLEOTIDE SEQUENCE [LARGE SCALE GENOMIC DNA]</scope>
    <source>
        <strain evidence="8 9">LDG1-06</strain>
    </source>
</reference>
<dbReference type="InterPro" id="IPR018483">
    <property type="entry name" value="Carb_kinase_FGGY_CS"/>
</dbReference>
<evidence type="ECO:0000256" key="2">
    <source>
        <dbReference type="ARBA" id="ARBA00022629"/>
    </source>
</evidence>
<evidence type="ECO:0000256" key="5">
    <source>
        <dbReference type="RuleBase" id="RU003733"/>
    </source>
</evidence>
<keyword evidence="2" id="KW-0859">Xylose metabolism</keyword>
<gene>
    <name evidence="8" type="ORF">JIG36_34530</name>
</gene>
<dbReference type="Gene3D" id="3.30.420.40">
    <property type="match status" value="2"/>
</dbReference>
<comment type="caution">
    <text evidence="8">The sequence shown here is derived from an EMBL/GenBank/DDBJ whole genome shotgun (WGS) entry which is preliminary data.</text>
</comment>
<evidence type="ECO:0000259" key="6">
    <source>
        <dbReference type="Pfam" id="PF00370"/>
    </source>
</evidence>
<feature type="domain" description="Carbohydrate kinase FGGY N-terminal" evidence="6">
    <location>
        <begin position="4"/>
        <end position="239"/>
    </location>
</feature>
<keyword evidence="9" id="KW-1185">Reference proteome</keyword>
<dbReference type="Pfam" id="PF00370">
    <property type="entry name" value="FGGY_N"/>
    <property type="match status" value="1"/>
</dbReference>
<dbReference type="InterPro" id="IPR000577">
    <property type="entry name" value="Carb_kinase_FGGY"/>
</dbReference>
<evidence type="ECO:0000256" key="4">
    <source>
        <dbReference type="ARBA" id="ARBA00022777"/>
    </source>
</evidence>
<dbReference type="CDD" id="cd07804">
    <property type="entry name" value="ASKHA_NBD_FGGY_RrXK-like"/>
    <property type="match status" value="1"/>
</dbReference>
<dbReference type="GO" id="GO:0016301">
    <property type="term" value="F:kinase activity"/>
    <property type="evidence" value="ECO:0007669"/>
    <property type="project" value="UniProtKB-KW"/>
</dbReference>
<keyword evidence="2" id="KW-0119">Carbohydrate metabolism</keyword>
<evidence type="ECO:0000259" key="7">
    <source>
        <dbReference type="Pfam" id="PF02782"/>
    </source>
</evidence>
<evidence type="ECO:0000313" key="8">
    <source>
        <dbReference type="EMBL" id="MBM2620629.1"/>
    </source>
</evidence>
<dbReference type="EMBL" id="JAENHP010000015">
    <property type="protein sequence ID" value="MBM2620629.1"/>
    <property type="molecule type" value="Genomic_DNA"/>
</dbReference>
<comment type="similarity">
    <text evidence="1 5">Belongs to the FGGY kinase family.</text>
</comment>
<sequence length="492" mass="52001">MDVFLGVDVGTASTKGVAVSADGRVVARAQVAHGTSNPRPGWFEHDAETVWWADFRRVIGELTTETRHRPAGLAVSGIGPCLLPADEDGRPLRPAILYGIDTRASEEIELLTSRWGSEAIVERGSVLTSQAIGPKLLWLSLREPSVFAATRKLFMASSFLVHRLTGAYVLDHHSASQVSPLYDQRSGTWDEKWWDEIAPSVQRPPLAWANEVAGRVTPSAAAATGLPVGLPVTAGTIDAWAEAESVAVRDPGDVMLMYGSTMFLIAMADRRLTSAHLWPAVGVRPAVTCLAGGMATAGSATAWLSDLTGADFASLTTEAADVPAGSEGLLMLPYLAGERTPIFDPRARGVVAGLTLAHTRGHLYRAALEGVAFGVRHNLAAMTSAGVRPARVVPVGGGTTGDLWTHIVSDVTGLEQVLPRETVGAAYGDAMLAAEAVGAATASETAAWNPPVRHIKPDPAVAGLYDARFDDYLELYRSTAPLIHRLGEDATG</sequence>
<protein>
    <submittedName>
        <fullName evidence="8">FGGY-family carbohydrate kinase</fullName>
    </submittedName>
</protein>
<accession>A0ABS2AN51</accession>
<evidence type="ECO:0000256" key="1">
    <source>
        <dbReference type="ARBA" id="ARBA00009156"/>
    </source>
</evidence>
<dbReference type="Pfam" id="PF02782">
    <property type="entry name" value="FGGY_C"/>
    <property type="match status" value="1"/>
</dbReference>
<dbReference type="InterPro" id="IPR018484">
    <property type="entry name" value="FGGY_N"/>
</dbReference>
<keyword evidence="4 5" id="KW-0418">Kinase</keyword>
<dbReference type="PIRSF" id="PIRSF000538">
    <property type="entry name" value="GlpK"/>
    <property type="match status" value="1"/>
</dbReference>
<dbReference type="SUPFAM" id="SSF53067">
    <property type="entry name" value="Actin-like ATPase domain"/>
    <property type="match status" value="2"/>
</dbReference>
<dbReference type="InterPro" id="IPR018485">
    <property type="entry name" value="FGGY_C"/>
</dbReference>
<evidence type="ECO:0000256" key="3">
    <source>
        <dbReference type="ARBA" id="ARBA00022679"/>
    </source>
</evidence>
<feature type="domain" description="Carbohydrate kinase FGGY C-terminal" evidence="7">
    <location>
        <begin position="256"/>
        <end position="435"/>
    </location>
</feature>
<keyword evidence="3 5" id="KW-0808">Transferase</keyword>
<evidence type="ECO:0000313" key="9">
    <source>
        <dbReference type="Proteomes" id="UP000632138"/>
    </source>
</evidence>
<organism evidence="8 9">
    <name type="scientific">Paractinoplanes ovalisporus</name>
    <dbReference type="NCBI Taxonomy" id="2810368"/>
    <lineage>
        <taxon>Bacteria</taxon>
        <taxon>Bacillati</taxon>
        <taxon>Actinomycetota</taxon>
        <taxon>Actinomycetes</taxon>
        <taxon>Micromonosporales</taxon>
        <taxon>Micromonosporaceae</taxon>
        <taxon>Paractinoplanes</taxon>
    </lineage>
</organism>
<name>A0ABS2AN51_9ACTN</name>
<proteinExistence type="inferred from homology"/>